<keyword evidence="3" id="KW-1185">Reference proteome</keyword>
<gene>
    <name evidence="2" type="ORF">H7J73_31285</name>
</gene>
<proteinExistence type="predicted"/>
<evidence type="ECO:0000256" key="1">
    <source>
        <dbReference type="SAM" id="MobiDB-lite"/>
    </source>
</evidence>
<comment type="caution">
    <text evidence="2">The sequence shown here is derived from an EMBL/GenBank/DDBJ whole genome shotgun (WGS) entry which is preliminary data.</text>
</comment>
<dbReference type="EMBL" id="JACKTY010000050">
    <property type="protein sequence ID" value="MCV7230501.1"/>
    <property type="molecule type" value="Genomic_DNA"/>
</dbReference>
<feature type="region of interest" description="Disordered" evidence="1">
    <location>
        <begin position="364"/>
        <end position="384"/>
    </location>
</feature>
<evidence type="ECO:0008006" key="4">
    <source>
        <dbReference type="Google" id="ProtNLM"/>
    </source>
</evidence>
<evidence type="ECO:0000313" key="2">
    <source>
        <dbReference type="EMBL" id="MCV7230501.1"/>
    </source>
</evidence>
<reference evidence="2 3" key="1">
    <citation type="journal article" date="2022" name="BMC Genomics">
        <title>Comparative genome analysis of mycobacteria focusing on tRNA and non-coding RNA.</title>
        <authorList>
            <person name="Behra P.R.K."/>
            <person name="Pettersson B.M.F."/>
            <person name="Ramesh M."/>
            <person name="Das S."/>
            <person name="Dasgupta S."/>
            <person name="Kirsebom L.A."/>
        </authorList>
    </citation>
    <scope>NUCLEOTIDE SEQUENCE [LARGE SCALE GENOMIC DNA]</scope>
    <source>
        <strain evidence="2 3">DSM 44078</strain>
    </source>
</reference>
<protein>
    <recommendedName>
        <fullName evidence="4">PE-PGRS family protein</fullName>
    </recommendedName>
</protein>
<dbReference type="RefSeq" id="WP_264071779.1">
    <property type="nucleotide sequence ID" value="NZ_JACKTY010000050.1"/>
</dbReference>
<feature type="compositionally biased region" description="Low complexity" evidence="1">
    <location>
        <begin position="414"/>
        <end position="430"/>
    </location>
</feature>
<evidence type="ECO:0000313" key="3">
    <source>
        <dbReference type="Proteomes" id="UP001526201"/>
    </source>
</evidence>
<dbReference type="Proteomes" id="UP001526201">
    <property type="component" value="Unassembled WGS sequence"/>
</dbReference>
<organism evidence="2 3">
    <name type="scientific">Mycolicibacterium komossense</name>
    <dbReference type="NCBI Taxonomy" id="1779"/>
    <lineage>
        <taxon>Bacteria</taxon>
        <taxon>Bacillati</taxon>
        <taxon>Actinomycetota</taxon>
        <taxon>Actinomycetes</taxon>
        <taxon>Mycobacteriales</taxon>
        <taxon>Mycobacteriaceae</taxon>
        <taxon>Mycolicibacterium</taxon>
    </lineage>
</organism>
<name>A0ABT3CM91_9MYCO</name>
<sequence length="456" mass="45177">MSIFEALNAYIKVGSTIAVQLVNGQFEQIPASFQTNLAAANTALAGLGPSVAASLQYNLTVIGNFFANPTPSAAAGSAAVETKVLAASAVTPAALPANPTLLEVLGLQIQTLNNIVAAGTTGALALPAGFPLTAAQYVSIFNVLNAYIKIGSTVATQLVNGQFEQIAPSLQTNFAAANTALQGLAPSITASLQYDLGVIGNFFTTPSATAAAGSAAVQTKALAVSNATASALPADPTLLDVLGLQIQTANNIFAAGTTGALALPTGFPLTAAQYVSVFNAVNAYIKVGSTVATQLVNGQFEQIAPTFQTNLAAANTTLQGLAPSVTASLQYDAAVVGKFVTGGATSNSAKAAAVKTDAIETAADSTETATALPNATPSVDAKKATPAGGFLKQLQSAVDNQVGGGKVKVSPSKTDASTGTDAGSDSASSAPKPVKHSDTKKTSGAAKSAAGASSAK</sequence>
<feature type="region of interest" description="Disordered" evidence="1">
    <location>
        <begin position="401"/>
        <end position="456"/>
    </location>
</feature>
<feature type="compositionally biased region" description="Low complexity" evidence="1">
    <location>
        <begin position="442"/>
        <end position="456"/>
    </location>
</feature>
<accession>A0ABT3CM91</accession>